<gene>
    <name evidence="1" type="primary">NLRP1</name>
    <name evidence="1" type="ORF">SNAT2548_LOCUS17931</name>
</gene>
<dbReference type="InterPro" id="IPR027038">
    <property type="entry name" value="RanGap"/>
</dbReference>
<dbReference type="AlphaFoldDB" id="A0A812PCQ5"/>
<accession>A0A812PCQ5</accession>
<dbReference type="SUPFAM" id="SSF52047">
    <property type="entry name" value="RNI-like"/>
    <property type="match status" value="1"/>
</dbReference>
<keyword evidence="2" id="KW-1185">Reference proteome</keyword>
<dbReference type="PANTHER" id="PTHR24113:SF15">
    <property type="entry name" value="NACHT DOMAIN-CONTAINING PROTEIN"/>
    <property type="match status" value="1"/>
</dbReference>
<evidence type="ECO:0000313" key="1">
    <source>
        <dbReference type="EMBL" id="CAE7342507.1"/>
    </source>
</evidence>
<comment type="caution">
    <text evidence="1">The sequence shown here is derived from an EMBL/GenBank/DDBJ whole genome shotgun (WGS) entry which is preliminary data.</text>
</comment>
<evidence type="ECO:0000313" key="2">
    <source>
        <dbReference type="Proteomes" id="UP000604046"/>
    </source>
</evidence>
<dbReference type="OrthoDB" id="446554at2759"/>
<dbReference type="GO" id="GO:0006913">
    <property type="term" value="P:nucleocytoplasmic transport"/>
    <property type="evidence" value="ECO:0007669"/>
    <property type="project" value="TreeGrafter"/>
</dbReference>
<protein>
    <submittedName>
        <fullName evidence="1">NLRP1 protein</fullName>
    </submittedName>
</protein>
<dbReference type="EMBL" id="CAJNDS010002129">
    <property type="protein sequence ID" value="CAE7342507.1"/>
    <property type="molecule type" value="Genomic_DNA"/>
</dbReference>
<organism evidence="1 2">
    <name type="scientific">Symbiodinium natans</name>
    <dbReference type="NCBI Taxonomy" id="878477"/>
    <lineage>
        <taxon>Eukaryota</taxon>
        <taxon>Sar</taxon>
        <taxon>Alveolata</taxon>
        <taxon>Dinophyceae</taxon>
        <taxon>Suessiales</taxon>
        <taxon>Symbiodiniaceae</taxon>
        <taxon>Symbiodinium</taxon>
    </lineage>
</organism>
<dbReference type="GO" id="GO:0005829">
    <property type="term" value="C:cytosol"/>
    <property type="evidence" value="ECO:0007669"/>
    <property type="project" value="TreeGrafter"/>
</dbReference>
<dbReference type="Proteomes" id="UP000604046">
    <property type="component" value="Unassembled WGS sequence"/>
</dbReference>
<proteinExistence type="predicted"/>
<dbReference type="GO" id="GO:0005634">
    <property type="term" value="C:nucleus"/>
    <property type="evidence" value="ECO:0007669"/>
    <property type="project" value="TreeGrafter"/>
</dbReference>
<dbReference type="SMART" id="SM00368">
    <property type="entry name" value="LRR_RI"/>
    <property type="match status" value="3"/>
</dbReference>
<sequence length="327" mass="35086">MTERTICRTELELRTALEGCSKLTLSGAKLAAADVEACIKSLSFPSLRHLEELRLEDLTLHPASLDHLASAFQNPGPLPAGRGEDVVADPSLVAGGTAEEEEELELDLFGDDVAEVLEASAAPARMEQGSMSTLPEEGRSGLRTFALVHSPCSPSDAWSPLWRSLPLGLTELELSGNALSDHAIAALSGALRGHTALRLGLRGNRCKDIDRLSDLVSRGCVEALDLSDNLLNDKSIQQLCEILGAPGCRLVELDLSDNRRLSSASLKTLFAKLPRSPVRQLSLRRTSLCDNGVNFLAGMLGDIDLVLLDLALGQKLHPPMFPLIEFG</sequence>
<name>A0A812PCQ5_9DINO</name>
<dbReference type="GO" id="GO:0031267">
    <property type="term" value="F:small GTPase binding"/>
    <property type="evidence" value="ECO:0007669"/>
    <property type="project" value="TreeGrafter"/>
</dbReference>
<dbReference type="GO" id="GO:0005096">
    <property type="term" value="F:GTPase activator activity"/>
    <property type="evidence" value="ECO:0007669"/>
    <property type="project" value="InterPro"/>
</dbReference>
<reference evidence="1" key="1">
    <citation type="submission" date="2021-02" db="EMBL/GenBank/DDBJ databases">
        <authorList>
            <person name="Dougan E. K."/>
            <person name="Rhodes N."/>
            <person name="Thang M."/>
            <person name="Chan C."/>
        </authorList>
    </citation>
    <scope>NUCLEOTIDE SEQUENCE</scope>
</reference>
<dbReference type="PANTHER" id="PTHR24113">
    <property type="entry name" value="RAN GTPASE-ACTIVATING PROTEIN 1"/>
    <property type="match status" value="1"/>
</dbReference>
<dbReference type="InterPro" id="IPR032675">
    <property type="entry name" value="LRR_dom_sf"/>
</dbReference>
<dbReference type="GO" id="GO:0048471">
    <property type="term" value="C:perinuclear region of cytoplasm"/>
    <property type="evidence" value="ECO:0007669"/>
    <property type="project" value="TreeGrafter"/>
</dbReference>
<dbReference type="Gene3D" id="3.80.10.10">
    <property type="entry name" value="Ribonuclease Inhibitor"/>
    <property type="match status" value="1"/>
</dbReference>